<gene>
    <name evidence="4" type="primary">atpD</name>
    <name evidence="5" type="ORF">Mia14_0361</name>
</gene>
<dbReference type="GO" id="GO:0042777">
    <property type="term" value="P:proton motive force-driven plasma membrane ATP synthesis"/>
    <property type="evidence" value="ECO:0007669"/>
    <property type="project" value="UniProtKB-UniRule"/>
</dbReference>
<protein>
    <recommendedName>
        <fullName evidence="4">A-type ATP synthase subunit D</fullName>
    </recommendedName>
</protein>
<dbReference type="GeneID" id="33313918"/>
<keyword evidence="4" id="KW-0066">ATP synthesis</keyword>
<dbReference type="Pfam" id="PF01813">
    <property type="entry name" value="ATP-synt_D"/>
    <property type="match status" value="1"/>
</dbReference>
<proteinExistence type="inferred from homology"/>
<dbReference type="InterPro" id="IPR002699">
    <property type="entry name" value="V_ATPase_D"/>
</dbReference>
<dbReference type="GO" id="GO:0005886">
    <property type="term" value="C:plasma membrane"/>
    <property type="evidence" value="ECO:0007669"/>
    <property type="project" value="UniProtKB-SubCell"/>
</dbReference>
<evidence type="ECO:0000313" key="6">
    <source>
        <dbReference type="Proteomes" id="UP000197679"/>
    </source>
</evidence>
<keyword evidence="6" id="KW-1185">Reference proteome</keyword>
<keyword evidence="4" id="KW-0472">Membrane</keyword>
<dbReference type="GO" id="GO:0046933">
    <property type="term" value="F:proton-transporting ATP synthase activity, rotational mechanism"/>
    <property type="evidence" value="ECO:0007669"/>
    <property type="project" value="UniProtKB-UniRule"/>
</dbReference>
<keyword evidence="2 4" id="KW-0813">Transport</keyword>
<organism evidence="5 6">
    <name type="scientific">Candidatus Mancarchaeum acidiphilum</name>
    <dbReference type="NCBI Taxonomy" id="1920749"/>
    <lineage>
        <taxon>Archaea</taxon>
        <taxon>Candidatus Micrarchaeota</taxon>
        <taxon>Candidatus Mancarchaeum</taxon>
    </lineage>
</organism>
<evidence type="ECO:0000256" key="1">
    <source>
        <dbReference type="ARBA" id="ARBA00005850"/>
    </source>
</evidence>
<dbReference type="PANTHER" id="PTHR11671">
    <property type="entry name" value="V-TYPE ATP SYNTHASE SUBUNIT D"/>
    <property type="match status" value="1"/>
</dbReference>
<dbReference type="NCBIfam" id="TIGR00309">
    <property type="entry name" value="V_ATPase_subD"/>
    <property type="match status" value="1"/>
</dbReference>
<dbReference type="EMBL" id="CP019964">
    <property type="protein sequence ID" value="ASI13683.1"/>
    <property type="molecule type" value="Genomic_DNA"/>
</dbReference>
<dbReference type="KEGG" id="marh:Mia14_0361"/>
<evidence type="ECO:0000256" key="3">
    <source>
        <dbReference type="ARBA" id="ARBA00023065"/>
    </source>
</evidence>
<keyword evidence="4" id="KW-0375">Hydrogen ion transport</keyword>
<keyword evidence="3 4" id="KW-0406">Ion transport</keyword>
<dbReference type="Gene3D" id="1.10.287.3240">
    <property type="match status" value="1"/>
</dbReference>
<dbReference type="HAMAP" id="MF_00271">
    <property type="entry name" value="ATP_synth_D_arch"/>
    <property type="match status" value="1"/>
</dbReference>
<dbReference type="RefSeq" id="WP_088819848.1">
    <property type="nucleotide sequence ID" value="NZ_CP019964.1"/>
</dbReference>
<name>A0A218NMJ4_9ARCH</name>
<accession>A0A218NMJ4</accession>
<dbReference type="AlphaFoldDB" id="A0A218NMJ4"/>
<dbReference type="OrthoDB" id="117390at2157"/>
<dbReference type="GO" id="GO:0046961">
    <property type="term" value="F:proton-transporting ATPase activity, rotational mechanism"/>
    <property type="evidence" value="ECO:0007669"/>
    <property type="project" value="InterPro"/>
</dbReference>
<dbReference type="Proteomes" id="UP000197679">
    <property type="component" value="Chromosome"/>
</dbReference>
<keyword evidence="4" id="KW-1003">Cell membrane</keyword>
<comment type="function">
    <text evidence="4">Component of the A-type ATP synthase that produces ATP from ADP in the presence of a proton gradient across the membrane.</text>
</comment>
<evidence type="ECO:0000313" key="5">
    <source>
        <dbReference type="EMBL" id="ASI13683.1"/>
    </source>
</evidence>
<dbReference type="GO" id="GO:0005524">
    <property type="term" value="F:ATP binding"/>
    <property type="evidence" value="ECO:0007669"/>
    <property type="project" value="UniProtKB-UniRule"/>
</dbReference>
<evidence type="ECO:0000256" key="2">
    <source>
        <dbReference type="ARBA" id="ARBA00022448"/>
    </source>
</evidence>
<reference evidence="5 6" key="1">
    <citation type="journal article" date="2017" name="Nat. Commun.">
        <title>'ARMAN' archaea depend on association with euryarchaeal host in culture and in situ.</title>
        <authorList>
            <person name="Golyshina O."/>
            <person name="Toshchakov S."/>
            <person name="Makarova K."/>
            <person name="Gavrilov S."/>
            <person name="Korzhenkov A."/>
            <person name="La Cono V."/>
            <person name="Arcadi E."/>
            <person name="Nechitaylo T."/>
            <person name="Ferrer M."/>
            <person name="Kublanov I."/>
            <person name="Wolf Y."/>
            <person name="Yakimov M."/>
            <person name="Golyshin P."/>
            <person name="Slesarev A."/>
            <person name="Kozyavkin S."/>
        </authorList>
    </citation>
    <scope>NUCLEOTIDE SEQUENCE [LARGE SCALE GENOMIC DNA]</scope>
    <source>
        <strain evidence="5 6">Mia14</strain>
    </source>
</reference>
<comment type="subunit">
    <text evidence="4">Has multiple subunits with at least A(3), B(3), C, D, E, F, H, I and proteolipid K(x).</text>
</comment>
<evidence type="ECO:0000256" key="4">
    <source>
        <dbReference type="HAMAP-Rule" id="MF_00271"/>
    </source>
</evidence>
<comment type="subcellular location">
    <subcellularLocation>
        <location evidence="4">Cell membrane</location>
        <topology evidence="4">Peripheral membrane protein</topology>
    </subcellularLocation>
</comment>
<comment type="similarity">
    <text evidence="1 4">Belongs to the V-ATPase D subunit family.</text>
</comment>
<sequence length="208" mass="23713">MSNINIKITRIELIKTKSSIKVARKGLNLLKMKRSSLVMAFLDLARQIEAMKEDMRNSIDRAMNSNRMADISLGSIVFDRIAYEQANRTAVVSSRNIMGVKIPNIELGSTKMTTSEEYLPLYAVDVIHAYNNLLNMLIEVAAKESALKEILYEIEKLNRRSNAIEHVSIPALVYKAKYIQARLEDMERDQTVSLKFIKGKLDEYKEPA</sequence>